<dbReference type="Proteomes" id="UP001174909">
    <property type="component" value="Unassembled WGS sequence"/>
</dbReference>
<accession>A0AA35WFK5</accession>
<protein>
    <submittedName>
        <fullName evidence="1">Uncharacterized protein</fullName>
    </submittedName>
</protein>
<sequence>MKTALAPIARAFRTSVPCLTPPSMYTSTCPSTAFTTSLKASIYSVQIEDRCEGERGQLTVARTPSSCLPPWLETMIPWTPCLTASTASSAVRIPFTRTGSPVRPRIQSIPSHVRLASSKSLVYLSRDDPSKALSDVSEDCGS</sequence>
<gene>
    <name evidence="1" type="ORF">GBAR_LOCUS7495</name>
</gene>
<proteinExistence type="predicted"/>
<dbReference type="EMBL" id="CASHTH010001114">
    <property type="protein sequence ID" value="CAI8011667.1"/>
    <property type="molecule type" value="Genomic_DNA"/>
</dbReference>
<dbReference type="AlphaFoldDB" id="A0AA35WFK5"/>
<evidence type="ECO:0000313" key="2">
    <source>
        <dbReference type="Proteomes" id="UP001174909"/>
    </source>
</evidence>
<organism evidence="1 2">
    <name type="scientific">Geodia barretti</name>
    <name type="common">Barrett's horny sponge</name>
    <dbReference type="NCBI Taxonomy" id="519541"/>
    <lineage>
        <taxon>Eukaryota</taxon>
        <taxon>Metazoa</taxon>
        <taxon>Porifera</taxon>
        <taxon>Demospongiae</taxon>
        <taxon>Heteroscleromorpha</taxon>
        <taxon>Tetractinellida</taxon>
        <taxon>Astrophorina</taxon>
        <taxon>Geodiidae</taxon>
        <taxon>Geodia</taxon>
    </lineage>
</organism>
<comment type="caution">
    <text evidence="1">The sequence shown here is derived from an EMBL/GenBank/DDBJ whole genome shotgun (WGS) entry which is preliminary data.</text>
</comment>
<evidence type="ECO:0000313" key="1">
    <source>
        <dbReference type="EMBL" id="CAI8011667.1"/>
    </source>
</evidence>
<reference evidence="1" key="1">
    <citation type="submission" date="2023-03" db="EMBL/GenBank/DDBJ databases">
        <authorList>
            <person name="Steffen K."/>
            <person name="Cardenas P."/>
        </authorList>
    </citation>
    <scope>NUCLEOTIDE SEQUENCE</scope>
</reference>
<name>A0AA35WFK5_GEOBA</name>
<keyword evidence="2" id="KW-1185">Reference proteome</keyword>